<dbReference type="InterPro" id="IPR017768">
    <property type="entry name" value="AcpA"/>
</dbReference>
<keyword evidence="5" id="KW-1185">Reference proteome</keyword>
<feature type="region of interest" description="Disordered" evidence="2">
    <location>
        <begin position="265"/>
        <end position="289"/>
    </location>
</feature>
<dbReference type="Pfam" id="PF04185">
    <property type="entry name" value="Phosphoesterase"/>
    <property type="match status" value="1"/>
</dbReference>
<dbReference type="InterPro" id="IPR007312">
    <property type="entry name" value="Phosphoesterase"/>
</dbReference>
<reference evidence="5" key="1">
    <citation type="submission" date="2017-02" db="EMBL/GenBank/DDBJ databases">
        <authorList>
            <person name="Varghese N."/>
            <person name="Submissions S."/>
        </authorList>
    </citation>
    <scope>NUCLEOTIDE SEQUENCE [LARGE SCALE GENOMIC DNA]</scope>
    <source>
        <strain evidence="5">ATCC 27094</strain>
    </source>
</reference>
<evidence type="ECO:0000313" key="5">
    <source>
        <dbReference type="Proteomes" id="UP000190092"/>
    </source>
</evidence>
<accession>A0A1T4JXM2</accession>
<dbReference type="Proteomes" id="UP000190092">
    <property type="component" value="Unassembled WGS sequence"/>
</dbReference>
<dbReference type="OrthoDB" id="9770871at2"/>
<evidence type="ECO:0000256" key="2">
    <source>
        <dbReference type="SAM" id="MobiDB-lite"/>
    </source>
</evidence>
<feature type="chain" id="PRO_5012730126" evidence="3">
    <location>
        <begin position="24"/>
        <end position="509"/>
    </location>
</feature>
<dbReference type="Gene3D" id="3.40.720.10">
    <property type="entry name" value="Alkaline Phosphatase, subunit A"/>
    <property type="match status" value="2"/>
</dbReference>
<dbReference type="STRING" id="225324.SAMN02745126_00558"/>
<evidence type="ECO:0000256" key="3">
    <source>
        <dbReference type="SAM" id="SignalP"/>
    </source>
</evidence>
<dbReference type="AlphaFoldDB" id="A0A1T4JXM2"/>
<gene>
    <name evidence="4" type="ORF">SAMN02745126_00558</name>
</gene>
<evidence type="ECO:0000256" key="1">
    <source>
        <dbReference type="ARBA" id="ARBA00022801"/>
    </source>
</evidence>
<dbReference type="NCBIfam" id="TIGR03397">
    <property type="entry name" value="acid_phos_Burk"/>
    <property type="match status" value="1"/>
</dbReference>
<dbReference type="SUPFAM" id="SSF53649">
    <property type="entry name" value="Alkaline phosphatase-like"/>
    <property type="match status" value="1"/>
</dbReference>
<dbReference type="EMBL" id="FUWJ01000001">
    <property type="protein sequence ID" value="SJZ34921.1"/>
    <property type="molecule type" value="Genomic_DNA"/>
</dbReference>
<dbReference type="PANTHER" id="PTHR31956:SF1">
    <property type="entry name" value="NON-SPECIFIC PHOSPHOLIPASE C1"/>
    <property type="match status" value="1"/>
</dbReference>
<proteinExistence type="predicted"/>
<keyword evidence="1" id="KW-0378">Hydrolase</keyword>
<organism evidence="4 5">
    <name type="scientific">Enhydrobacter aerosaccus</name>
    <dbReference type="NCBI Taxonomy" id="225324"/>
    <lineage>
        <taxon>Bacteria</taxon>
        <taxon>Pseudomonadati</taxon>
        <taxon>Pseudomonadota</taxon>
        <taxon>Alphaproteobacteria</taxon>
        <taxon>Hyphomicrobiales</taxon>
        <taxon>Enhydrobacter</taxon>
    </lineage>
</organism>
<dbReference type="CDD" id="cd16013">
    <property type="entry name" value="AcpA"/>
    <property type="match status" value="1"/>
</dbReference>
<sequence length="509" mass="54779">MDRRSLVSLVALAAALSAGGAQAQGRSGGINDIQTVVVIYAENRSFDNLYGLFPGANGLQNVTEESSRQLDRDGSVLKELPPVWGGLTGKGVTPAVTEAQTAHLANKPFAIDDPAGLNTSLDVVTHDLWHLFYQNQMQIDGGKNDRFVAYGDSGALVMGYYDGSKLPLWNIARKYVLADNFFQAAFGGSFLNHFWLVCACTPFYPNADTSPAKSMIAAVEADGVTLKPAANSPASATEGIPKFAMNGLLSPDFYAVNTMQPPYQPSNIKPVPGGDPKLADPSAPNTLPPQKEVTIGDLLSLKGIGWAWYAGAWQVALDGKNAAPVPNFQYHHQPFNYFVNYAPGTAARAEHLKDGGLNGEEFIKAIDAGALPQVTFYKPQGNLNEHAGYAAVMSGDRHIADVVAHLEKSPQWSHMLVVVTYDENGGFWDHVAPPQADRWGPGSRIPAFIVSPFAKKGYVDHTQYDTTSILRFITKRFELPILPGLAARDAALRAHGLPPMGDLTSALTF</sequence>
<protein>
    <submittedName>
        <fullName evidence="4">Phospholipase C</fullName>
    </submittedName>
</protein>
<dbReference type="RefSeq" id="WP_085933490.1">
    <property type="nucleotide sequence ID" value="NZ_FUWJ01000001.1"/>
</dbReference>
<keyword evidence="3" id="KW-0732">Signal</keyword>
<dbReference type="InterPro" id="IPR017850">
    <property type="entry name" value="Alkaline_phosphatase_core_sf"/>
</dbReference>
<evidence type="ECO:0000313" key="4">
    <source>
        <dbReference type="EMBL" id="SJZ34921.1"/>
    </source>
</evidence>
<dbReference type="GO" id="GO:0003993">
    <property type="term" value="F:acid phosphatase activity"/>
    <property type="evidence" value="ECO:0007669"/>
    <property type="project" value="InterPro"/>
</dbReference>
<feature type="signal peptide" evidence="3">
    <location>
        <begin position="1"/>
        <end position="23"/>
    </location>
</feature>
<name>A0A1T4JXM2_9HYPH</name>
<dbReference type="PANTHER" id="PTHR31956">
    <property type="entry name" value="NON-SPECIFIC PHOSPHOLIPASE C4-RELATED"/>
    <property type="match status" value="1"/>
</dbReference>